<sequence length="255" mass="28668">MSSVKQTRILVYSDTGVSPYYLRHTLRFLKEGLASLGIEQEILRVDGQFILYDPVWEETTSLLIFPGGADRPYHKKLHGLGTARISEYVRHGGRYLGICAGAYFGAKELYFEEPDGNVLSGVRDLGFFPGMAKGPAYGNLFSYTCPIGVRASKQIFSEFGDGWALFNGGCFFMAPETHPEIYIEARYSDIEGQPASIISRRFGNGLAVLSGPHIEYLPHYCSQPQENVKKAREILQKESQTLDCYRKNLLLRLLF</sequence>
<dbReference type="AlphaFoldDB" id="A0AA34RDX2"/>
<dbReference type="InterPro" id="IPR019197">
    <property type="entry name" value="Biotin-prot_ligase_N"/>
</dbReference>
<reference evidence="2 3" key="1">
    <citation type="journal article" date="2011" name="J. Bacteriol.">
        <title>Genome sequence of the obligate intracellular animal pathogen Chlamydia pecorum E58.</title>
        <authorList>
            <person name="Mojica S."/>
            <person name="Huot Creasy H."/>
            <person name="Daugherty S."/>
            <person name="Read T.D."/>
            <person name="Kim T."/>
            <person name="Kaltenboeck B."/>
            <person name="Bavoil P."/>
            <person name="Myers G.S."/>
        </authorList>
    </citation>
    <scope>NUCLEOTIDE SEQUENCE [LARGE SCALE GENOMIC DNA]</scope>
    <source>
        <strain evidence="2 3">E58</strain>
    </source>
</reference>
<dbReference type="PIRSF" id="PIRSF016642">
    <property type="entry name" value="UCP016642"/>
    <property type="match status" value="1"/>
</dbReference>
<dbReference type="SUPFAM" id="SSF52317">
    <property type="entry name" value="Class I glutamine amidotransferase-like"/>
    <property type="match status" value="1"/>
</dbReference>
<protein>
    <recommendedName>
        <fullName evidence="1">Biotin-protein ligase N-terminal domain-containing protein</fullName>
    </recommendedName>
</protein>
<dbReference type="Gene3D" id="3.40.50.880">
    <property type="match status" value="1"/>
</dbReference>
<gene>
    <name evidence="2" type="ordered locus">G5S_1021</name>
</gene>
<dbReference type="CDD" id="cd03144">
    <property type="entry name" value="GATase1_ScBLP_like"/>
    <property type="match status" value="1"/>
</dbReference>
<keyword evidence="3" id="KW-1185">Reference proteome</keyword>
<dbReference type="RefSeq" id="WP_013713016.1">
    <property type="nucleotide sequence ID" value="NC_015408.1"/>
</dbReference>
<organism evidence="2 3">
    <name type="scientific">Chlamydia pecorum (strain ATCC VR-628 / DSM 29919 / E58)</name>
    <name type="common">Chlamydophila pecorum</name>
    <dbReference type="NCBI Taxonomy" id="331635"/>
    <lineage>
        <taxon>Bacteria</taxon>
        <taxon>Pseudomonadati</taxon>
        <taxon>Chlamydiota</taxon>
        <taxon>Chlamydiia</taxon>
        <taxon>Chlamydiales</taxon>
        <taxon>Chlamydiaceae</taxon>
        <taxon>Chlamydia/Chlamydophila group</taxon>
        <taxon>Chlamydia</taxon>
    </lineage>
</organism>
<dbReference type="InterPro" id="IPR029062">
    <property type="entry name" value="Class_I_gatase-like"/>
</dbReference>
<name>A0AA34RDX2_CHLPE</name>
<dbReference type="Pfam" id="PF09825">
    <property type="entry name" value="BPL_N"/>
    <property type="match status" value="1"/>
</dbReference>
<dbReference type="InterPro" id="IPR015834">
    <property type="entry name" value="UCP016642"/>
</dbReference>
<dbReference type="KEGG" id="cpm:G5S_1021"/>
<evidence type="ECO:0000313" key="2">
    <source>
        <dbReference type="EMBL" id="AEB41938.1"/>
    </source>
</evidence>
<proteinExistence type="predicted"/>
<evidence type="ECO:0000259" key="1">
    <source>
        <dbReference type="Pfam" id="PF09825"/>
    </source>
</evidence>
<dbReference type="EMBL" id="CP002608">
    <property type="protein sequence ID" value="AEB41938.1"/>
    <property type="molecule type" value="Genomic_DNA"/>
</dbReference>
<accession>A0AA34RDX2</accession>
<feature type="domain" description="Biotin-protein ligase N-terminal" evidence="1">
    <location>
        <begin position="8"/>
        <end position="250"/>
    </location>
</feature>
<dbReference type="Proteomes" id="UP000008305">
    <property type="component" value="Chromosome"/>
</dbReference>
<evidence type="ECO:0000313" key="3">
    <source>
        <dbReference type="Proteomes" id="UP000008305"/>
    </source>
</evidence>